<dbReference type="PROSITE" id="PS50043">
    <property type="entry name" value="HTH_LUXR_2"/>
    <property type="match status" value="1"/>
</dbReference>
<evidence type="ECO:0000259" key="4">
    <source>
        <dbReference type="PROSITE" id="PS50043"/>
    </source>
</evidence>
<dbReference type="Proteomes" id="UP000582231">
    <property type="component" value="Unassembled WGS sequence"/>
</dbReference>
<dbReference type="Pfam" id="PF00196">
    <property type="entry name" value="GerE"/>
    <property type="match status" value="1"/>
</dbReference>
<sequence>MDAPAGASAPHPVSDRLIELLGDLAALATPDEATTAAPRLLERLAGDLGAAACQLDTALTDADDPQAPSFQTVASVGYSPEVSQHLCADLAPSPHGRRVLAASGGLRIDEDDPYDFRRSAHYLDVLHPAGYDDGISLALRDSGAHLVGMLHLSARSTRDFAPELTGALPPLGRAFARLTTVATCSTPDVTLPREYAVVRLDAAGRATPVVGRAPLHAALDDELLGIIGSILGTGTRFATFLHQQAGRLIEVRVHCPSGRATTRQPCTVATRPAASTLGLTLRQLEVLTAVATGAGNREIADELCLTQRTVAAHVEAILARLDSPSRAGAAAKATAAGVLLPSADPASVRSLARVLQQPVA</sequence>
<keyword evidence="2 5" id="KW-0238">DNA-binding</keyword>
<evidence type="ECO:0000256" key="2">
    <source>
        <dbReference type="ARBA" id="ARBA00023125"/>
    </source>
</evidence>
<keyword evidence="1" id="KW-0805">Transcription regulation</keyword>
<feature type="domain" description="HTH luxR-type" evidence="4">
    <location>
        <begin position="272"/>
        <end position="337"/>
    </location>
</feature>
<evidence type="ECO:0000313" key="5">
    <source>
        <dbReference type="EMBL" id="NYD31011.1"/>
    </source>
</evidence>
<evidence type="ECO:0000313" key="6">
    <source>
        <dbReference type="Proteomes" id="UP000582231"/>
    </source>
</evidence>
<dbReference type="RefSeq" id="WP_179727185.1">
    <property type="nucleotide sequence ID" value="NZ_BAABEF010000001.1"/>
</dbReference>
<keyword evidence="6" id="KW-1185">Reference proteome</keyword>
<dbReference type="AlphaFoldDB" id="A0A852RBP2"/>
<protein>
    <submittedName>
        <fullName evidence="5">DNA-binding CsgD family transcriptional regulator</fullName>
    </submittedName>
</protein>
<proteinExistence type="predicted"/>
<reference evidence="5 6" key="1">
    <citation type="submission" date="2020-07" db="EMBL/GenBank/DDBJ databases">
        <title>Sequencing the genomes of 1000 actinobacteria strains.</title>
        <authorList>
            <person name="Klenk H.-P."/>
        </authorList>
    </citation>
    <scope>NUCLEOTIDE SEQUENCE [LARGE SCALE GENOMIC DNA]</scope>
    <source>
        <strain evidence="5 6">DSM 19082</strain>
    </source>
</reference>
<organism evidence="5 6">
    <name type="scientific">Nocardioides kongjuensis</name>
    <dbReference type="NCBI Taxonomy" id="349522"/>
    <lineage>
        <taxon>Bacteria</taxon>
        <taxon>Bacillati</taxon>
        <taxon>Actinomycetota</taxon>
        <taxon>Actinomycetes</taxon>
        <taxon>Propionibacteriales</taxon>
        <taxon>Nocardioidaceae</taxon>
        <taxon>Nocardioides</taxon>
    </lineage>
</organism>
<dbReference type="SMART" id="SM00421">
    <property type="entry name" value="HTH_LUXR"/>
    <property type="match status" value="1"/>
</dbReference>
<dbReference type="EMBL" id="JACCBF010000001">
    <property type="protein sequence ID" value="NYD31011.1"/>
    <property type="molecule type" value="Genomic_DNA"/>
</dbReference>
<dbReference type="PROSITE" id="PS00622">
    <property type="entry name" value="HTH_LUXR_1"/>
    <property type="match status" value="1"/>
</dbReference>
<dbReference type="PANTHER" id="PTHR44688:SF16">
    <property type="entry name" value="DNA-BINDING TRANSCRIPTIONAL ACTIVATOR DEVR_DOSR"/>
    <property type="match status" value="1"/>
</dbReference>
<evidence type="ECO:0000256" key="1">
    <source>
        <dbReference type="ARBA" id="ARBA00023015"/>
    </source>
</evidence>
<dbReference type="InterPro" id="IPR000792">
    <property type="entry name" value="Tscrpt_reg_LuxR_C"/>
</dbReference>
<dbReference type="PRINTS" id="PR00038">
    <property type="entry name" value="HTHLUXR"/>
</dbReference>
<dbReference type="GO" id="GO:0006355">
    <property type="term" value="P:regulation of DNA-templated transcription"/>
    <property type="evidence" value="ECO:0007669"/>
    <property type="project" value="InterPro"/>
</dbReference>
<accession>A0A852RBP2</accession>
<dbReference type="PANTHER" id="PTHR44688">
    <property type="entry name" value="DNA-BINDING TRANSCRIPTIONAL ACTIVATOR DEVR_DOSR"/>
    <property type="match status" value="1"/>
</dbReference>
<comment type="caution">
    <text evidence="5">The sequence shown here is derived from an EMBL/GenBank/DDBJ whole genome shotgun (WGS) entry which is preliminary data.</text>
</comment>
<keyword evidence="3" id="KW-0804">Transcription</keyword>
<evidence type="ECO:0000256" key="3">
    <source>
        <dbReference type="ARBA" id="ARBA00023163"/>
    </source>
</evidence>
<dbReference type="GO" id="GO:0003677">
    <property type="term" value="F:DNA binding"/>
    <property type="evidence" value="ECO:0007669"/>
    <property type="project" value="UniProtKB-KW"/>
</dbReference>
<name>A0A852RBP2_9ACTN</name>
<dbReference type="InterPro" id="IPR016032">
    <property type="entry name" value="Sig_transdc_resp-reg_C-effctor"/>
</dbReference>
<dbReference type="Gene3D" id="1.10.10.10">
    <property type="entry name" value="Winged helix-like DNA-binding domain superfamily/Winged helix DNA-binding domain"/>
    <property type="match status" value="1"/>
</dbReference>
<gene>
    <name evidence="5" type="ORF">BJ958_002557</name>
</gene>
<dbReference type="InterPro" id="IPR036388">
    <property type="entry name" value="WH-like_DNA-bd_sf"/>
</dbReference>
<dbReference type="CDD" id="cd06170">
    <property type="entry name" value="LuxR_C_like"/>
    <property type="match status" value="1"/>
</dbReference>
<dbReference type="SUPFAM" id="SSF46894">
    <property type="entry name" value="C-terminal effector domain of the bipartite response regulators"/>
    <property type="match status" value="1"/>
</dbReference>